<comment type="caution">
    <text evidence="1">The sequence shown here is derived from an EMBL/GenBank/DDBJ whole genome shotgun (WGS) entry which is preliminary data.</text>
</comment>
<evidence type="ECO:0000313" key="1">
    <source>
        <dbReference type="EMBL" id="KAJ7034602.1"/>
    </source>
</evidence>
<organism evidence="1 2">
    <name type="scientific">Mycena alexandri</name>
    <dbReference type="NCBI Taxonomy" id="1745969"/>
    <lineage>
        <taxon>Eukaryota</taxon>
        <taxon>Fungi</taxon>
        <taxon>Dikarya</taxon>
        <taxon>Basidiomycota</taxon>
        <taxon>Agaricomycotina</taxon>
        <taxon>Agaricomycetes</taxon>
        <taxon>Agaricomycetidae</taxon>
        <taxon>Agaricales</taxon>
        <taxon>Marasmiineae</taxon>
        <taxon>Mycenaceae</taxon>
        <taxon>Mycena</taxon>
    </lineage>
</organism>
<protein>
    <submittedName>
        <fullName evidence="1">Uncharacterized protein</fullName>
    </submittedName>
</protein>
<dbReference type="AlphaFoldDB" id="A0AAD6SZI7"/>
<sequence length="127" mass="14300">MSHSVFFIFGAPPVTSVPVLLHNKRSRIDMERLLGTLKRTMRILELSTRTADAHAQVQRKTYRLHPTTTSFLLFRLRTTHAGLSAVPKIGVEDIIEQGLTRRHMLRTTSYAKRNETPAALLAAPTPV</sequence>
<dbReference type="EMBL" id="JARJCM010000056">
    <property type="protein sequence ID" value="KAJ7034602.1"/>
    <property type="molecule type" value="Genomic_DNA"/>
</dbReference>
<evidence type="ECO:0000313" key="2">
    <source>
        <dbReference type="Proteomes" id="UP001218188"/>
    </source>
</evidence>
<reference evidence="1" key="1">
    <citation type="submission" date="2023-03" db="EMBL/GenBank/DDBJ databases">
        <title>Massive genome expansion in bonnet fungi (Mycena s.s.) driven by repeated elements and novel gene families across ecological guilds.</title>
        <authorList>
            <consortium name="Lawrence Berkeley National Laboratory"/>
            <person name="Harder C.B."/>
            <person name="Miyauchi S."/>
            <person name="Viragh M."/>
            <person name="Kuo A."/>
            <person name="Thoen E."/>
            <person name="Andreopoulos B."/>
            <person name="Lu D."/>
            <person name="Skrede I."/>
            <person name="Drula E."/>
            <person name="Henrissat B."/>
            <person name="Morin E."/>
            <person name="Kohler A."/>
            <person name="Barry K."/>
            <person name="LaButti K."/>
            <person name="Morin E."/>
            <person name="Salamov A."/>
            <person name="Lipzen A."/>
            <person name="Mereny Z."/>
            <person name="Hegedus B."/>
            <person name="Baldrian P."/>
            <person name="Stursova M."/>
            <person name="Weitz H."/>
            <person name="Taylor A."/>
            <person name="Grigoriev I.V."/>
            <person name="Nagy L.G."/>
            <person name="Martin F."/>
            <person name="Kauserud H."/>
        </authorList>
    </citation>
    <scope>NUCLEOTIDE SEQUENCE</scope>
    <source>
        <strain evidence="1">CBHHK200</strain>
    </source>
</reference>
<dbReference type="Proteomes" id="UP001218188">
    <property type="component" value="Unassembled WGS sequence"/>
</dbReference>
<proteinExistence type="predicted"/>
<name>A0AAD6SZI7_9AGAR</name>
<gene>
    <name evidence="1" type="ORF">C8F04DRAFT_1101551</name>
</gene>
<keyword evidence="2" id="KW-1185">Reference proteome</keyword>
<accession>A0AAD6SZI7</accession>